<evidence type="ECO:0000256" key="1">
    <source>
        <dbReference type="ARBA" id="ARBA00004141"/>
    </source>
</evidence>
<comment type="pathway">
    <text evidence="2">Quinol/quinone metabolism; menaquinone biosynthesis.</text>
</comment>
<gene>
    <name evidence="10" type="ORF">UFOPK1908_00152</name>
</gene>
<dbReference type="PANTHER" id="PTHR13929:SF0">
    <property type="entry name" value="UBIA PRENYLTRANSFERASE DOMAIN-CONTAINING PROTEIN 1"/>
    <property type="match status" value="1"/>
</dbReference>
<dbReference type="HAMAP" id="MF_01937">
    <property type="entry name" value="MenA_1"/>
    <property type="match status" value="1"/>
</dbReference>
<evidence type="ECO:0000256" key="8">
    <source>
        <dbReference type="ARBA" id="ARBA00023136"/>
    </source>
</evidence>
<protein>
    <submittedName>
        <fullName evidence="10">Unannotated protein</fullName>
    </submittedName>
</protein>
<proteinExistence type="inferred from homology"/>
<dbReference type="PANTHER" id="PTHR13929">
    <property type="entry name" value="1,4-DIHYDROXY-2-NAPHTHOATE OCTAPRENYLTRANSFERASE"/>
    <property type="match status" value="1"/>
</dbReference>
<keyword evidence="7 9" id="KW-1133">Transmembrane helix</keyword>
<dbReference type="UniPathway" id="UPA00079"/>
<feature type="transmembrane region" description="Helical" evidence="9">
    <location>
        <begin position="114"/>
        <end position="130"/>
    </location>
</feature>
<dbReference type="Gene3D" id="1.10.357.140">
    <property type="entry name" value="UbiA prenyltransferase"/>
    <property type="match status" value="1"/>
</dbReference>
<name>A0A6J6HHL2_9ZZZZ</name>
<feature type="transmembrane region" description="Helical" evidence="9">
    <location>
        <begin position="213"/>
        <end position="232"/>
    </location>
</feature>
<keyword evidence="4" id="KW-1003">Cell membrane</keyword>
<dbReference type="CDD" id="cd13962">
    <property type="entry name" value="PT_UbiA_UBIAD1"/>
    <property type="match status" value="1"/>
</dbReference>
<evidence type="ECO:0000256" key="6">
    <source>
        <dbReference type="ARBA" id="ARBA00022692"/>
    </source>
</evidence>
<keyword evidence="6 9" id="KW-0812">Transmembrane</keyword>
<organism evidence="10">
    <name type="scientific">freshwater metagenome</name>
    <dbReference type="NCBI Taxonomy" id="449393"/>
    <lineage>
        <taxon>unclassified sequences</taxon>
        <taxon>metagenomes</taxon>
        <taxon>ecological metagenomes</taxon>
    </lineage>
</organism>
<dbReference type="NCBIfam" id="TIGR00751">
    <property type="entry name" value="menA"/>
    <property type="match status" value="1"/>
</dbReference>
<dbReference type="NCBIfam" id="NF004751">
    <property type="entry name" value="PRK06080.1-3"/>
    <property type="match status" value="1"/>
</dbReference>
<keyword evidence="8 9" id="KW-0472">Membrane</keyword>
<feature type="transmembrane region" description="Helical" evidence="9">
    <location>
        <begin position="137"/>
        <end position="160"/>
    </location>
</feature>
<feature type="transmembrane region" description="Helical" evidence="9">
    <location>
        <begin position="91"/>
        <end position="108"/>
    </location>
</feature>
<dbReference type="GO" id="GO:0042371">
    <property type="term" value="P:vitamin K biosynthetic process"/>
    <property type="evidence" value="ECO:0007669"/>
    <property type="project" value="TreeGrafter"/>
</dbReference>
<evidence type="ECO:0000256" key="9">
    <source>
        <dbReference type="SAM" id="Phobius"/>
    </source>
</evidence>
<keyword evidence="3" id="KW-0474">Menaquinone biosynthesis</keyword>
<dbReference type="InterPro" id="IPR026046">
    <property type="entry name" value="UBIAD1"/>
</dbReference>
<evidence type="ECO:0000256" key="2">
    <source>
        <dbReference type="ARBA" id="ARBA00004863"/>
    </source>
</evidence>
<dbReference type="InterPro" id="IPR044878">
    <property type="entry name" value="UbiA_sf"/>
</dbReference>
<reference evidence="10" key="1">
    <citation type="submission" date="2020-05" db="EMBL/GenBank/DDBJ databases">
        <authorList>
            <person name="Chiriac C."/>
            <person name="Salcher M."/>
            <person name="Ghai R."/>
            <person name="Kavagutti S V."/>
        </authorList>
    </citation>
    <scope>NUCLEOTIDE SEQUENCE</scope>
</reference>
<evidence type="ECO:0000256" key="4">
    <source>
        <dbReference type="ARBA" id="ARBA00022475"/>
    </source>
</evidence>
<dbReference type="GO" id="GO:0046428">
    <property type="term" value="F:1,4-dihydroxy-2-naphthoate polyprenyltransferase activity"/>
    <property type="evidence" value="ECO:0007669"/>
    <property type="project" value="InterPro"/>
</dbReference>
<dbReference type="EMBL" id="CAEZVB010000002">
    <property type="protein sequence ID" value="CAB4612560.1"/>
    <property type="molecule type" value="Genomic_DNA"/>
</dbReference>
<dbReference type="Pfam" id="PF01040">
    <property type="entry name" value="UbiA"/>
    <property type="match status" value="1"/>
</dbReference>
<dbReference type="PIRSF" id="PIRSF005355">
    <property type="entry name" value="UBIAD1"/>
    <property type="match status" value="1"/>
</dbReference>
<dbReference type="InterPro" id="IPR004657">
    <property type="entry name" value="MenA"/>
</dbReference>
<feature type="transmembrane region" description="Helical" evidence="9">
    <location>
        <begin position="172"/>
        <end position="192"/>
    </location>
</feature>
<evidence type="ECO:0000256" key="3">
    <source>
        <dbReference type="ARBA" id="ARBA00022428"/>
    </source>
</evidence>
<dbReference type="AlphaFoldDB" id="A0A6J6HHL2"/>
<feature type="transmembrane region" description="Helical" evidence="9">
    <location>
        <begin position="270"/>
        <end position="290"/>
    </location>
</feature>
<dbReference type="InterPro" id="IPR000537">
    <property type="entry name" value="UbiA_prenyltransferase"/>
</dbReference>
<comment type="subcellular location">
    <subcellularLocation>
        <location evidence="1">Membrane</location>
        <topology evidence="1">Multi-pass membrane protein</topology>
    </subcellularLocation>
</comment>
<dbReference type="GO" id="GO:0009234">
    <property type="term" value="P:menaquinone biosynthetic process"/>
    <property type="evidence" value="ECO:0007669"/>
    <property type="project" value="UniProtKB-UniPathway"/>
</dbReference>
<evidence type="ECO:0000256" key="5">
    <source>
        <dbReference type="ARBA" id="ARBA00022679"/>
    </source>
</evidence>
<sequence>MATVSQWIGGSRPRTLPSAVAPVAIGAGLAARLESFILVRVLLALVVALALQIGVNFSNDYSDGIKGTDEVRVGPIRLVGQKLAEPQQVKYAAFLCYLVAMIAGLGLVLMTSQWWLILVGIACVAAAWFYTGGQRPYGYLGLGEVFVFIFFGLVPVTGTVYVQTLNVSAADLVAACAVGFLICTLLVVNNLRDIPTDTRAGKHTLAVKLGDRATRILYVIFVVLAFALTALLAALTTWWLLLGLLSFVFAIQPVRVVISGATGPMLIIPLKQSGILILIYGLACGAILAWG</sequence>
<feature type="transmembrane region" description="Helical" evidence="9">
    <location>
        <begin position="37"/>
        <end position="57"/>
    </location>
</feature>
<keyword evidence="5" id="KW-0808">Transferase</keyword>
<accession>A0A6J6HHL2</accession>
<evidence type="ECO:0000313" key="10">
    <source>
        <dbReference type="EMBL" id="CAB4612560.1"/>
    </source>
</evidence>
<evidence type="ECO:0000256" key="7">
    <source>
        <dbReference type="ARBA" id="ARBA00022989"/>
    </source>
</evidence>
<dbReference type="GO" id="GO:0016020">
    <property type="term" value="C:membrane"/>
    <property type="evidence" value="ECO:0007669"/>
    <property type="project" value="UniProtKB-SubCell"/>
</dbReference>